<dbReference type="InterPro" id="IPR007055">
    <property type="entry name" value="BON_dom"/>
</dbReference>
<evidence type="ECO:0000259" key="2">
    <source>
        <dbReference type="PROSITE" id="PS50914"/>
    </source>
</evidence>
<accession>A0A0P1HER2</accession>
<dbReference type="Proteomes" id="UP000051326">
    <property type="component" value="Unassembled WGS sequence"/>
</dbReference>
<dbReference type="InterPro" id="IPR014004">
    <property type="entry name" value="Transpt-assoc_nodulatn_dom_bac"/>
</dbReference>
<dbReference type="Pfam" id="PF04972">
    <property type="entry name" value="BON"/>
    <property type="match status" value="3"/>
</dbReference>
<organism evidence="3 4">
    <name type="scientific">Leisingera aquaemixtae</name>
    <dbReference type="NCBI Taxonomy" id="1396826"/>
    <lineage>
        <taxon>Bacteria</taxon>
        <taxon>Pseudomonadati</taxon>
        <taxon>Pseudomonadota</taxon>
        <taxon>Alphaproteobacteria</taxon>
        <taxon>Rhodobacterales</taxon>
        <taxon>Roseobacteraceae</taxon>
        <taxon>Leisingera</taxon>
    </lineage>
</organism>
<feature type="domain" description="BON" evidence="2">
    <location>
        <begin position="77"/>
        <end position="145"/>
    </location>
</feature>
<evidence type="ECO:0000256" key="1">
    <source>
        <dbReference type="ARBA" id="ARBA00022729"/>
    </source>
</evidence>
<keyword evidence="1" id="KW-0732">Signal</keyword>
<feature type="domain" description="BON" evidence="2">
    <location>
        <begin position="148"/>
        <end position="216"/>
    </location>
</feature>
<dbReference type="EMBL" id="CYSR01000040">
    <property type="protein sequence ID" value="CUI02180.1"/>
    <property type="molecule type" value="Genomic_DNA"/>
</dbReference>
<gene>
    <name evidence="3" type="ORF">PHA8399_04344</name>
</gene>
<dbReference type="InterPro" id="IPR051686">
    <property type="entry name" value="Lipoprotein_DolP"/>
</dbReference>
<dbReference type="SMART" id="SM00749">
    <property type="entry name" value="BON"/>
    <property type="match status" value="3"/>
</dbReference>
<evidence type="ECO:0000313" key="4">
    <source>
        <dbReference type="Proteomes" id="UP000051326"/>
    </source>
</evidence>
<dbReference type="PANTHER" id="PTHR34606:SF4">
    <property type="entry name" value="OUTER MEMBRANE LIPOPROTEIN DOLP"/>
    <property type="match status" value="1"/>
</dbReference>
<dbReference type="Gene3D" id="3.30.1340.30">
    <property type="match status" value="3"/>
</dbReference>
<dbReference type="AlphaFoldDB" id="A0A0P1HER2"/>
<evidence type="ECO:0000313" key="3">
    <source>
        <dbReference type="EMBL" id="CUI02180.1"/>
    </source>
</evidence>
<protein>
    <submittedName>
        <fullName evidence="3">Periplasmic protein</fullName>
    </submittedName>
</protein>
<name>A0A0P1HER2_9RHOB</name>
<reference evidence="3 4" key="1">
    <citation type="submission" date="2015-09" db="EMBL/GenBank/DDBJ databases">
        <authorList>
            <consortium name="Swine Surveillance"/>
        </authorList>
    </citation>
    <scope>NUCLEOTIDE SEQUENCE [LARGE SCALE GENOMIC DNA]</scope>
    <source>
        <strain evidence="3 4">CECT 8399</strain>
    </source>
</reference>
<proteinExistence type="predicted"/>
<dbReference type="RefSeq" id="WP_058288124.1">
    <property type="nucleotide sequence ID" value="NZ_CYSR01000040.1"/>
</dbReference>
<dbReference type="PANTHER" id="PTHR34606">
    <property type="entry name" value="BON DOMAIN-CONTAINING PROTEIN"/>
    <property type="match status" value="1"/>
</dbReference>
<sequence>MKDTTLRREIIEELDLVPSIDAASIGVSVEDGIATLTGHVPTGAQKQAIGKTVKRVSGVRAVVMEIEVRPIGEHLDADDEIARRAVEALRWGDSVPKDTVKVEVEHGVLTLTGQAGWSFEKAAAERAVQKVSGVKQIINQIGITSAVSHTNVRMSIETALRRDAAREAKGIQINIDDRAVTLTGRVRTEAERDAARRAAWAVPGVSSVVDGLSVEP</sequence>
<dbReference type="STRING" id="1396826.PHA8399_04344"/>
<feature type="domain" description="BON" evidence="2">
    <location>
        <begin position="2"/>
        <end position="70"/>
    </location>
</feature>
<dbReference type="PROSITE" id="PS50914">
    <property type="entry name" value="BON"/>
    <property type="match status" value="3"/>
</dbReference>